<dbReference type="EMBL" id="KB445795">
    <property type="protein sequence ID" value="EMD38169.1"/>
    <property type="molecule type" value="Genomic_DNA"/>
</dbReference>
<keyword evidence="2" id="KW-1185">Reference proteome</keyword>
<dbReference type="OrthoDB" id="3059868at2759"/>
<evidence type="ECO:0000313" key="1">
    <source>
        <dbReference type="EMBL" id="EMD38169.1"/>
    </source>
</evidence>
<proteinExistence type="predicted"/>
<gene>
    <name evidence="1" type="ORF">CERSUDRAFT_93697</name>
</gene>
<dbReference type="AlphaFoldDB" id="M2PNZ1"/>
<organism evidence="1 2">
    <name type="scientific">Ceriporiopsis subvermispora (strain B)</name>
    <name type="common">White-rot fungus</name>
    <name type="synonym">Gelatoporia subvermispora</name>
    <dbReference type="NCBI Taxonomy" id="914234"/>
    <lineage>
        <taxon>Eukaryota</taxon>
        <taxon>Fungi</taxon>
        <taxon>Dikarya</taxon>
        <taxon>Basidiomycota</taxon>
        <taxon>Agaricomycotina</taxon>
        <taxon>Agaricomycetes</taxon>
        <taxon>Polyporales</taxon>
        <taxon>Gelatoporiaceae</taxon>
        <taxon>Gelatoporia</taxon>
    </lineage>
</organism>
<dbReference type="Proteomes" id="UP000016930">
    <property type="component" value="Unassembled WGS sequence"/>
</dbReference>
<sequence length="186" mass="20669">MNGTLVMARSLDSIPRQSLESYIRALQGSLSTGSRVHLGITIRDPSVSTFSTSFILAALPFFSRSPPKTNTADAANALLIPPSLVIPASATRTTTPLFTKLPQVLELLTSGHSPLKIERVQNVSHDYALFLNSHVRNLEDDAQVRGNFVHRWGMRKWRQERFLTSWEAGAMNAGLLERWTIVVQKS</sequence>
<accession>M2PNZ1</accession>
<dbReference type="HOGENOM" id="CLU_1454213_0_0_1"/>
<reference evidence="1 2" key="1">
    <citation type="journal article" date="2012" name="Proc. Natl. Acad. Sci. U.S.A.">
        <title>Comparative genomics of Ceriporiopsis subvermispora and Phanerochaete chrysosporium provide insight into selective ligninolysis.</title>
        <authorList>
            <person name="Fernandez-Fueyo E."/>
            <person name="Ruiz-Duenas F.J."/>
            <person name="Ferreira P."/>
            <person name="Floudas D."/>
            <person name="Hibbett D.S."/>
            <person name="Canessa P."/>
            <person name="Larrondo L.F."/>
            <person name="James T.Y."/>
            <person name="Seelenfreund D."/>
            <person name="Lobos S."/>
            <person name="Polanco R."/>
            <person name="Tello M."/>
            <person name="Honda Y."/>
            <person name="Watanabe T."/>
            <person name="Watanabe T."/>
            <person name="Ryu J.S."/>
            <person name="Kubicek C.P."/>
            <person name="Schmoll M."/>
            <person name="Gaskell J."/>
            <person name="Hammel K.E."/>
            <person name="St John F.J."/>
            <person name="Vanden Wymelenberg A."/>
            <person name="Sabat G."/>
            <person name="Splinter BonDurant S."/>
            <person name="Syed K."/>
            <person name="Yadav J.S."/>
            <person name="Doddapaneni H."/>
            <person name="Subramanian V."/>
            <person name="Lavin J.L."/>
            <person name="Oguiza J.A."/>
            <person name="Perez G."/>
            <person name="Pisabarro A.G."/>
            <person name="Ramirez L."/>
            <person name="Santoyo F."/>
            <person name="Master E."/>
            <person name="Coutinho P.M."/>
            <person name="Henrissat B."/>
            <person name="Lombard V."/>
            <person name="Magnuson J.K."/>
            <person name="Kuees U."/>
            <person name="Hori C."/>
            <person name="Igarashi K."/>
            <person name="Samejima M."/>
            <person name="Held B.W."/>
            <person name="Barry K.W."/>
            <person name="LaButti K.M."/>
            <person name="Lapidus A."/>
            <person name="Lindquist E.A."/>
            <person name="Lucas S.M."/>
            <person name="Riley R."/>
            <person name="Salamov A.A."/>
            <person name="Hoffmeister D."/>
            <person name="Schwenk D."/>
            <person name="Hadar Y."/>
            <person name="Yarden O."/>
            <person name="de Vries R.P."/>
            <person name="Wiebenga A."/>
            <person name="Stenlid J."/>
            <person name="Eastwood D."/>
            <person name="Grigoriev I.V."/>
            <person name="Berka R.M."/>
            <person name="Blanchette R.A."/>
            <person name="Kersten P."/>
            <person name="Martinez A.T."/>
            <person name="Vicuna R."/>
            <person name="Cullen D."/>
        </authorList>
    </citation>
    <scope>NUCLEOTIDE SEQUENCE [LARGE SCALE GENOMIC DNA]</scope>
    <source>
        <strain evidence="1 2">B</strain>
    </source>
</reference>
<name>M2PNZ1_CERS8</name>
<protein>
    <submittedName>
        <fullName evidence="1">Uncharacterized protein</fullName>
    </submittedName>
</protein>
<evidence type="ECO:0000313" key="2">
    <source>
        <dbReference type="Proteomes" id="UP000016930"/>
    </source>
</evidence>